<evidence type="ECO:0000313" key="4">
    <source>
        <dbReference type="EMBL" id="QJH92657.1"/>
    </source>
</evidence>
<gene>
    <name evidence="4" type="ORF">MM171A02658_0006</name>
    <name evidence="3" type="ORF">MM171B01072_0017</name>
    <name evidence="1" type="ORF">MM415A01300_0007</name>
    <name evidence="2" type="ORF">MM415B04479_0006</name>
</gene>
<reference evidence="1" key="1">
    <citation type="submission" date="2020-03" db="EMBL/GenBank/DDBJ databases">
        <title>The deep terrestrial virosphere.</title>
        <authorList>
            <person name="Holmfeldt K."/>
            <person name="Nilsson E."/>
            <person name="Simone D."/>
            <person name="Lopez-Fernandez M."/>
            <person name="Wu X."/>
            <person name="de Brujin I."/>
            <person name="Lundin D."/>
            <person name="Andersson A."/>
            <person name="Bertilsson S."/>
            <person name="Dopson M."/>
        </authorList>
    </citation>
    <scope>NUCLEOTIDE SEQUENCE</scope>
    <source>
        <strain evidence="4">MM171A02658</strain>
        <strain evidence="3">MM171B01072</strain>
        <strain evidence="1">MM415A01300</strain>
        <strain evidence="2">MM415B04479</strain>
    </source>
</reference>
<protein>
    <submittedName>
        <fullName evidence="1">Uncharacterized protein</fullName>
    </submittedName>
</protein>
<dbReference type="EMBL" id="MT143095">
    <property type="protein sequence ID" value="QJA92774.1"/>
    <property type="molecule type" value="Genomic_DNA"/>
</dbReference>
<dbReference type="EMBL" id="MT143909">
    <property type="protein sequence ID" value="QJH92657.1"/>
    <property type="molecule type" value="Genomic_DNA"/>
</dbReference>
<dbReference type="AlphaFoldDB" id="A0A6M3K6H2"/>
<proteinExistence type="predicted"/>
<organism evidence="1">
    <name type="scientific">viral metagenome</name>
    <dbReference type="NCBI Taxonomy" id="1070528"/>
    <lineage>
        <taxon>unclassified sequences</taxon>
        <taxon>metagenomes</taxon>
        <taxon>organismal metagenomes</taxon>
    </lineage>
</organism>
<dbReference type="EMBL" id="MT142284">
    <property type="protein sequence ID" value="QJA77462.1"/>
    <property type="molecule type" value="Genomic_DNA"/>
</dbReference>
<accession>A0A6M3K6H2</accession>
<dbReference type="EMBL" id="MT143806">
    <property type="protein sequence ID" value="QJB02774.1"/>
    <property type="molecule type" value="Genomic_DNA"/>
</dbReference>
<evidence type="ECO:0000313" key="2">
    <source>
        <dbReference type="EMBL" id="QJA92774.1"/>
    </source>
</evidence>
<name>A0A6M3K6H2_9ZZZZ</name>
<evidence type="ECO:0000313" key="1">
    <source>
        <dbReference type="EMBL" id="QJA77462.1"/>
    </source>
</evidence>
<sequence length="72" mass="7987">MTLSYNIEILEDRTLSIKTTDISDSNHISADALMAQFDEPMGGKVDIKKNPDAKAHVHLHGRHHAHAGGYKH</sequence>
<evidence type="ECO:0000313" key="3">
    <source>
        <dbReference type="EMBL" id="QJB02774.1"/>
    </source>
</evidence>